<feature type="region of interest" description="Disordered" evidence="1">
    <location>
        <begin position="77"/>
        <end position="111"/>
    </location>
</feature>
<keyword evidence="2" id="KW-1133">Transmembrane helix</keyword>
<keyword evidence="2" id="KW-0472">Membrane</keyword>
<evidence type="ECO:0000313" key="4">
    <source>
        <dbReference type="EMBL" id="WQG86079.1"/>
    </source>
</evidence>
<feature type="compositionally biased region" description="Basic and acidic residues" evidence="1">
    <location>
        <begin position="82"/>
        <end position="91"/>
    </location>
</feature>
<keyword evidence="2" id="KW-0812">Transmembrane</keyword>
<accession>A0ABZ0X6W3</accession>
<dbReference type="Pfam" id="PF16537">
    <property type="entry name" value="T2SSB"/>
    <property type="match status" value="1"/>
</dbReference>
<dbReference type="EMBL" id="CP140158">
    <property type="protein sequence ID" value="WQG86079.1"/>
    <property type="molecule type" value="Genomic_DNA"/>
</dbReference>
<evidence type="ECO:0000256" key="1">
    <source>
        <dbReference type="SAM" id="MobiDB-lite"/>
    </source>
</evidence>
<dbReference type="RefSeq" id="WP_018624105.1">
    <property type="nucleotide sequence ID" value="NZ_CP140158.1"/>
</dbReference>
<evidence type="ECO:0000259" key="3">
    <source>
        <dbReference type="Pfam" id="PF16537"/>
    </source>
</evidence>
<dbReference type="Proteomes" id="UP001324185">
    <property type="component" value="Chromosome"/>
</dbReference>
<organism evidence="4 5">
    <name type="scientific">Kangiella aquimarina</name>
    <dbReference type="NCBI Taxonomy" id="261965"/>
    <lineage>
        <taxon>Bacteria</taxon>
        <taxon>Pseudomonadati</taxon>
        <taxon>Pseudomonadota</taxon>
        <taxon>Gammaproteobacteria</taxon>
        <taxon>Kangiellales</taxon>
        <taxon>Kangiellaceae</taxon>
        <taxon>Kangiella</taxon>
    </lineage>
</organism>
<keyword evidence="5" id="KW-1185">Reference proteome</keyword>
<feature type="compositionally biased region" description="Polar residues" evidence="1">
    <location>
        <begin position="92"/>
        <end position="111"/>
    </location>
</feature>
<dbReference type="InterPro" id="IPR032389">
    <property type="entry name" value="GspB_C"/>
</dbReference>
<feature type="transmembrane region" description="Helical" evidence="2">
    <location>
        <begin position="41"/>
        <end position="61"/>
    </location>
</feature>
<proteinExistence type="predicted"/>
<gene>
    <name evidence="4" type="ORF">SR900_04115</name>
</gene>
<evidence type="ECO:0000313" key="5">
    <source>
        <dbReference type="Proteomes" id="UP001324185"/>
    </source>
</evidence>
<name>A0ABZ0X6W3_9GAMM</name>
<reference evidence="4 5" key="1">
    <citation type="submission" date="2023-11" db="EMBL/GenBank/DDBJ databases">
        <title>MicrobeMod: A computational toolkit for identifying prokaryotic methylation and restriction-modification with nanopore sequencing.</title>
        <authorList>
            <person name="Crits-Christoph A."/>
            <person name="Kang S.C."/>
            <person name="Lee H."/>
            <person name="Ostrov N."/>
        </authorList>
    </citation>
    <scope>NUCLEOTIDE SEQUENCE [LARGE SCALE GENOMIC DNA]</scope>
    <source>
        <strain evidence="4 5">DSMZ 16071</strain>
    </source>
</reference>
<sequence length="272" mass="30203">MSYILDAIKKTESGEKDGDVPNLNSEHQHTAFIEDDESRRWLIPMLVVIGILLSVVIWLLLQPANLQDSDQAISNQSSQDYLQEKVQEKVQENSQTSLNNEQPLSAQAKSQLDTGSVIEATKQSPDIVSSQSGVIIKKAPLEIQQPVVQVQSQRQPQKVVETINTRPVTEVVQDSGSVQKPVQQSMQQPVRTNDEPVFLAAIDHDHWPTLIYTTHIYATEPADRFVMLNGKAYSIGDTITKGMVVADILENDLLVEYQGQKVIVPGLTDVNP</sequence>
<protein>
    <submittedName>
        <fullName evidence="4">General secretion pathway protein GspB</fullName>
    </submittedName>
</protein>
<feature type="domain" description="Type II secretion system protein GspB C-terminal" evidence="3">
    <location>
        <begin position="208"/>
        <end position="265"/>
    </location>
</feature>
<evidence type="ECO:0000256" key="2">
    <source>
        <dbReference type="SAM" id="Phobius"/>
    </source>
</evidence>